<dbReference type="RefSeq" id="XP_016442204.1">
    <property type="nucleotide sequence ID" value="XM_016586718.2"/>
</dbReference>
<comment type="similarity">
    <text evidence="2 8">Belongs to the Aux/IAA family.</text>
</comment>
<comment type="subunit">
    <text evidence="8">Homodimers and heterodimers.</text>
</comment>
<keyword evidence="4 8" id="KW-0805">Transcription regulation</keyword>
<evidence type="ECO:0000259" key="10">
    <source>
        <dbReference type="PROSITE" id="PS51745"/>
    </source>
</evidence>
<dbReference type="Gene3D" id="3.10.20.90">
    <property type="entry name" value="Phosphatidylinositol 3-kinase Catalytic Subunit, Chain A, domain 1"/>
    <property type="match status" value="1"/>
</dbReference>
<sequence length="228" mass="27085">MELELGLAPPYNNFPTNIKGFDQNDIARFEPKEMNMMRRRDSFGDNFSKMKQKRSFAEAFENGSEGVERKTLSLLIWNGQPNEEEEDNDDGRHGRKKIPFKACDEDSEEENQVVGWPPINTWRQKQFHGNYNQGWWITNERKYVYVKVKMEGVAIGRKVNLRLYDSYQVLAHDLVQMFTKYLNLDDNHSTRFMILYQDKDGDWMLAGDVPWQTFRESVQRIEILRNEK</sequence>
<comment type="function">
    <text evidence="8">Aux/IAA proteins are short-lived transcriptional factors that function as repressors of early auxin response genes at low auxin concentrations.</text>
</comment>
<dbReference type="GO" id="GO:0005634">
    <property type="term" value="C:nucleus"/>
    <property type="evidence" value="ECO:0007669"/>
    <property type="project" value="UniProtKB-SubCell"/>
</dbReference>
<keyword evidence="6 8" id="KW-0539">Nucleus</keyword>
<name>A0A1S3XQP5_TOBAC</name>
<feature type="region of interest" description="Disordered" evidence="9">
    <location>
        <begin position="78"/>
        <end position="106"/>
    </location>
</feature>
<dbReference type="STRING" id="4097.A0A1S3XQP5"/>
<dbReference type="SUPFAM" id="SSF54277">
    <property type="entry name" value="CAD &amp; PB1 domains"/>
    <property type="match status" value="1"/>
</dbReference>
<dbReference type="Proteomes" id="UP000790787">
    <property type="component" value="Chromosome 23"/>
</dbReference>
<protein>
    <recommendedName>
        <fullName evidence="8">Auxin-responsive protein</fullName>
    </recommendedName>
</protein>
<dbReference type="SMR" id="A0A1S3XQP5"/>
<dbReference type="Pfam" id="PF02309">
    <property type="entry name" value="AUX_IAA"/>
    <property type="match status" value="2"/>
</dbReference>
<evidence type="ECO:0000256" key="6">
    <source>
        <dbReference type="ARBA" id="ARBA00023242"/>
    </source>
</evidence>
<dbReference type="PANTHER" id="PTHR31734">
    <property type="entry name" value="AUXIN-RESPONSIVE PROTEIN IAA17"/>
    <property type="match status" value="1"/>
</dbReference>
<dbReference type="GeneID" id="107767650"/>
<dbReference type="AlphaFoldDB" id="A0A1S3XQP5"/>
<evidence type="ECO:0000313" key="11">
    <source>
        <dbReference type="Proteomes" id="UP000790787"/>
    </source>
</evidence>
<dbReference type="GO" id="GO:0006355">
    <property type="term" value="P:regulation of DNA-templated transcription"/>
    <property type="evidence" value="ECO:0007669"/>
    <property type="project" value="InterPro"/>
</dbReference>
<dbReference type="OrthoDB" id="778717at2759"/>
<dbReference type="InterPro" id="IPR033389">
    <property type="entry name" value="AUX/IAA_dom"/>
</dbReference>
<evidence type="ECO:0000256" key="8">
    <source>
        <dbReference type="RuleBase" id="RU004549"/>
    </source>
</evidence>
<dbReference type="GO" id="GO:0009734">
    <property type="term" value="P:auxin-activated signaling pathway"/>
    <property type="evidence" value="ECO:0007669"/>
    <property type="project" value="UniProtKB-UniRule"/>
</dbReference>
<reference evidence="12" key="2">
    <citation type="submission" date="2025-08" db="UniProtKB">
        <authorList>
            <consortium name="RefSeq"/>
        </authorList>
    </citation>
    <scope>IDENTIFICATION</scope>
    <source>
        <tissue evidence="12">Leaf</tissue>
    </source>
</reference>
<organism evidence="11 12">
    <name type="scientific">Nicotiana tabacum</name>
    <name type="common">Common tobacco</name>
    <dbReference type="NCBI Taxonomy" id="4097"/>
    <lineage>
        <taxon>Eukaryota</taxon>
        <taxon>Viridiplantae</taxon>
        <taxon>Streptophyta</taxon>
        <taxon>Embryophyta</taxon>
        <taxon>Tracheophyta</taxon>
        <taxon>Spermatophyta</taxon>
        <taxon>Magnoliopsida</taxon>
        <taxon>eudicotyledons</taxon>
        <taxon>Gunneridae</taxon>
        <taxon>Pentapetalae</taxon>
        <taxon>asterids</taxon>
        <taxon>lamiids</taxon>
        <taxon>Solanales</taxon>
        <taxon>Solanaceae</taxon>
        <taxon>Nicotianoideae</taxon>
        <taxon>Nicotianeae</taxon>
        <taxon>Nicotiana</taxon>
    </lineage>
</organism>
<evidence type="ECO:0000256" key="1">
    <source>
        <dbReference type="ARBA" id="ARBA00004123"/>
    </source>
</evidence>
<dbReference type="PROSITE" id="PS51745">
    <property type="entry name" value="PB1"/>
    <property type="match status" value="1"/>
</dbReference>
<dbReference type="PaxDb" id="4097-A0A1S3XQP5"/>
<evidence type="ECO:0000256" key="9">
    <source>
        <dbReference type="SAM" id="MobiDB-lite"/>
    </source>
</evidence>
<keyword evidence="5 8" id="KW-0804">Transcription</keyword>
<dbReference type="PANTHER" id="PTHR31734:SF44">
    <property type="entry name" value="AUXIN-RESPONSIVE PROTEIN"/>
    <property type="match status" value="1"/>
</dbReference>
<reference evidence="11" key="1">
    <citation type="journal article" date="2014" name="Nat. Commun.">
        <title>The tobacco genome sequence and its comparison with those of tomato and potato.</title>
        <authorList>
            <person name="Sierro N."/>
            <person name="Battey J.N."/>
            <person name="Ouadi S."/>
            <person name="Bakaher N."/>
            <person name="Bovet L."/>
            <person name="Willig A."/>
            <person name="Goepfert S."/>
            <person name="Peitsch M.C."/>
            <person name="Ivanov N.V."/>
        </authorList>
    </citation>
    <scope>NUCLEOTIDE SEQUENCE [LARGE SCALE GENOMIC DNA]</scope>
</reference>
<evidence type="ECO:0000256" key="2">
    <source>
        <dbReference type="ARBA" id="ARBA00006728"/>
    </source>
</evidence>
<dbReference type="KEGG" id="nta:107767650"/>
<keyword evidence="11" id="KW-1185">Reference proteome</keyword>
<accession>A0A1S3XQP5</accession>
<comment type="subcellular location">
    <subcellularLocation>
        <location evidence="1 8">Nucleus</location>
    </subcellularLocation>
</comment>
<keyword evidence="7 8" id="KW-0927">Auxin signaling pathway</keyword>
<evidence type="ECO:0000313" key="12">
    <source>
        <dbReference type="RefSeq" id="XP_016442204.1"/>
    </source>
</evidence>
<dbReference type="OMA" id="WIKSSHP"/>
<evidence type="ECO:0000256" key="3">
    <source>
        <dbReference type="ARBA" id="ARBA00022491"/>
    </source>
</evidence>
<dbReference type="InterPro" id="IPR053793">
    <property type="entry name" value="PB1-like"/>
</dbReference>
<gene>
    <name evidence="12" type="primary">LOC107767650</name>
</gene>
<proteinExistence type="inferred from homology"/>
<dbReference type="InterPro" id="IPR003311">
    <property type="entry name" value="AUX_IAA"/>
</dbReference>
<feature type="domain" description="PB1" evidence="10">
    <location>
        <begin position="143"/>
        <end position="228"/>
    </location>
</feature>
<dbReference type="RefSeq" id="XP_016442204.1">
    <property type="nucleotide sequence ID" value="XM_016586718.1"/>
</dbReference>
<evidence type="ECO:0000256" key="7">
    <source>
        <dbReference type="ARBA" id="ARBA00023294"/>
    </source>
</evidence>
<evidence type="ECO:0000256" key="4">
    <source>
        <dbReference type="ARBA" id="ARBA00023015"/>
    </source>
</evidence>
<keyword evidence="3 8" id="KW-0678">Repressor</keyword>
<evidence type="ECO:0000256" key="5">
    <source>
        <dbReference type="ARBA" id="ARBA00023163"/>
    </source>
</evidence>